<dbReference type="GO" id="GO:0006457">
    <property type="term" value="P:protein folding"/>
    <property type="evidence" value="ECO:0007669"/>
    <property type="project" value="TreeGrafter"/>
</dbReference>
<dbReference type="PRINTS" id="PR00153">
    <property type="entry name" value="CSAPPISMRASE"/>
</dbReference>
<dbReference type="GO" id="GO:0008312">
    <property type="term" value="F:7S RNA binding"/>
    <property type="evidence" value="ECO:0007669"/>
    <property type="project" value="InterPro"/>
</dbReference>
<dbReference type="FunFam" id="2.40.100.10:FF:000076">
    <property type="entry name" value="Peptidyl-prolyl cis-trans isomerase"/>
    <property type="match status" value="1"/>
</dbReference>
<dbReference type="InterPro" id="IPR002130">
    <property type="entry name" value="Cyclophilin-type_PPIase_dom"/>
</dbReference>
<keyword evidence="2" id="KW-0963">Cytoplasm</keyword>
<feature type="domain" description="PPIase cyclophilin-type" evidence="6">
    <location>
        <begin position="152"/>
        <end position="317"/>
    </location>
</feature>
<dbReference type="GO" id="GO:0005786">
    <property type="term" value="C:signal recognition particle, endoplasmic reticulum targeting"/>
    <property type="evidence" value="ECO:0007669"/>
    <property type="project" value="UniProtKB-KW"/>
</dbReference>
<evidence type="ECO:0000256" key="3">
    <source>
        <dbReference type="ARBA" id="ARBA00023135"/>
    </source>
</evidence>
<comment type="function">
    <text evidence="5">Component of the signal recognition particle (SRP) complex, a ribonucleoprotein complex that mediates the cotranslational targeting of secretory and membrane proteins to the endoplasmic reticulum (ER). Binds directly to 7SL RNA. Mediates binding of SRP54 to the SRP complex.</text>
</comment>
<evidence type="ECO:0000259" key="6">
    <source>
        <dbReference type="PROSITE" id="PS50072"/>
    </source>
</evidence>
<evidence type="ECO:0000256" key="5">
    <source>
        <dbReference type="ARBA" id="ARBA00045518"/>
    </source>
</evidence>
<evidence type="ECO:0000313" key="7">
    <source>
        <dbReference type="EMBL" id="CAJ0557816.1"/>
    </source>
</evidence>
<dbReference type="InterPro" id="IPR002778">
    <property type="entry name" value="Signal_recog_particle_SRP19"/>
</dbReference>
<protein>
    <recommendedName>
        <fullName evidence="6">PPIase cyclophilin-type domain-containing protein</fullName>
    </recommendedName>
</protein>
<dbReference type="Gene3D" id="2.40.100.10">
    <property type="entry name" value="Cyclophilin-like"/>
    <property type="match status" value="1"/>
</dbReference>
<evidence type="ECO:0000256" key="4">
    <source>
        <dbReference type="ARBA" id="ARBA00023274"/>
    </source>
</evidence>
<dbReference type="Proteomes" id="UP001177023">
    <property type="component" value="Unassembled WGS sequence"/>
</dbReference>
<dbReference type="PANTHER" id="PTHR11071">
    <property type="entry name" value="PEPTIDYL-PROLYL CIS-TRANS ISOMERASE"/>
    <property type="match status" value="1"/>
</dbReference>
<dbReference type="InterPro" id="IPR036521">
    <property type="entry name" value="SRP19-like_sf"/>
</dbReference>
<dbReference type="Pfam" id="PF00160">
    <property type="entry name" value="Pro_isomerase"/>
    <property type="match status" value="1"/>
</dbReference>
<dbReference type="EMBL" id="CATQJA010000111">
    <property type="protein sequence ID" value="CAJ0557816.1"/>
    <property type="molecule type" value="Genomic_DNA"/>
</dbReference>
<keyword evidence="3" id="KW-0733">Signal recognition particle</keyword>
<dbReference type="AlphaFoldDB" id="A0AA36C464"/>
<dbReference type="Gene3D" id="3.30.56.30">
    <property type="entry name" value="Signal recognition particle, SRP19-like subunit"/>
    <property type="match status" value="1"/>
</dbReference>
<dbReference type="GO" id="GO:0006614">
    <property type="term" value="P:SRP-dependent cotranslational protein targeting to membrane"/>
    <property type="evidence" value="ECO:0007669"/>
    <property type="project" value="InterPro"/>
</dbReference>
<comment type="caution">
    <text evidence="7">The sequence shown here is derived from an EMBL/GenBank/DDBJ whole genome shotgun (WGS) entry which is preliminary data.</text>
</comment>
<dbReference type="PANTHER" id="PTHR11071:SF570">
    <property type="entry name" value="PEPTIDYL-PROLYL CIS-TRANS ISOMERASE"/>
    <property type="match status" value="1"/>
</dbReference>
<dbReference type="Pfam" id="PF01922">
    <property type="entry name" value="SRP19"/>
    <property type="match status" value="1"/>
</dbReference>
<dbReference type="SUPFAM" id="SSF50891">
    <property type="entry name" value="Cyclophilin-like"/>
    <property type="match status" value="1"/>
</dbReference>
<organism evidence="7 8">
    <name type="scientific">Mesorhabditis spiculigera</name>
    <dbReference type="NCBI Taxonomy" id="96644"/>
    <lineage>
        <taxon>Eukaryota</taxon>
        <taxon>Metazoa</taxon>
        <taxon>Ecdysozoa</taxon>
        <taxon>Nematoda</taxon>
        <taxon>Chromadorea</taxon>
        <taxon>Rhabditida</taxon>
        <taxon>Rhabditina</taxon>
        <taxon>Rhabditomorpha</taxon>
        <taxon>Rhabditoidea</taxon>
        <taxon>Rhabditidae</taxon>
        <taxon>Mesorhabditinae</taxon>
        <taxon>Mesorhabditis</taxon>
    </lineage>
</organism>
<keyword evidence="8" id="KW-1185">Reference proteome</keyword>
<sequence>MDVKKKPKSDQLRWVVIYPAYISKKTLVEGRRIPLAEAVDAPNVPEIVDVLNSIPLPNLVETKMYPRDQLRSTLCQGRVRVQLFSEDGTPLVPEITTRQALYKHVAKLIPMLKTRQQKPVVAAPQATVAAVFLELPNIAVATMPSNTSTRCFFDLTADGANLGRLLFELDTELCPKTCENFASLCRGTQGFGYEGSIFYRVVPGFCACSGDFETQNKDRKGGRSIYGKWFDDENFDKSHDKRGVLSMDNFGWPNTNSSRFFVTFDECRWMDGYHVAFGELVSGWDTLDAVENLGVIEGYGRQKGRTTKEIVISKCGTL</sequence>
<gene>
    <name evidence="7" type="ORF">MSPICULIGERA_LOCUS566</name>
</gene>
<evidence type="ECO:0000313" key="8">
    <source>
        <dbReference type="Proteomes" id="UP001177023"/>
    </source>
</evidence>
<dbReference type="SUPFAM" id="SSF69695">
    <property type="entry name" value="SRP19"/>
    <property type="match status" value="1"/>
</dbReference>
<name>A0AA36C464_9BILA</name>
<accession>A0AA36C464</accession>
<comment type="similarity">
    <text evidence="1">Belongs to the SRP19 family.</text>
</comment>
<evidence type="ECO:0000256" key="1">
    <source>
        <dbReference type="ARBA" id="ARBA00008910"/>
    </source>
</evidence>
<feature type="non-terminal residue" evidence="7">
    <location>
        <position position="1"/>
    </location>
</feature>
<keyword evidence="4" id="KW-0687">Ribonucleoprotein</keyword>
<dbReference type="GO" id="GO:0016018">
    <property type="term" value="F:cyclosporin A binding"/>
    <property type="evidence" value="ECO:0007669"/>
    <property type="project" value="TreeGrafter"/>
</dbReference>
<reference evidence="7" key="1">
    <citation type="submission" date="2023-06" db="EMBL/GenBank/DDBJ databases">
        <authorList>
            <person name="Delattre M."/>
        </authorList>
    </citation>
    <scope>NUCLEOTIDE SEQUENCE</scope>
    <source>
        <strain evidence="7">AF72</strain>
    </source>
</reference>
<dbReference type="PROSITE" id="PS50072">
    <property type="entry name" value="CSA_PPIASE_2"/>
    <property type="match status" value="1"/>
</dbReference>
<dbReference type="InterPro" id="IPR029000">
    <property type="entry name" value="Cyclophilin-like_dom_sf"/>
</dbReference>
<dbReference type="GO" id="GO:0003755">
    <property type="term" value="F:peptidyl-prolyl cis-trans isomerase activity"/>
    <property type="evidence" value="ECO:0007669"/>
    <property type="project" value="InterPro"/>
</dbReference>
<proteinExistence type="inferred from homology"/>
<evidence type="ECO:0000256" key="2">
    <source>
        <dbReference type="ARBA" id="ARBA00022490"/>
    </source>
</evidence>